<accession>A0A920BR05</accession>
<sequence length="680" mass="70950">MLGGNTLAVRRGNRPAAGTITQIRAAVLAPATRRRHRLAAEPRTSFTRIRPRVLRRAGLAGTRQSRTGLGRTGLASETVRPTTPAALRGRDRSTAETRREALAVLRGDRPPTLGREALTVLRRNGPPTLGREALTVLRGDRPPTLGRKALTVLRRDGLPTLGREALALLRRGAVGLAAVIRFRTAVLAGESLAVRRRDRLVGGAAVLARETLAVCRRDRLTREAVRTTVLAGKTLTVGRRDRLAREAVGTAVLAPEILAVLAGYRLRTAGHRRSAGRDRTGRARWQHAAGGCHRPGGTRAPPGLRSSAAPIALVIAGRPTPTRVNRTGTVSGPDTTRNRTGSVVRRPGATTRHRTGSIIRPDATTRHRTGSVVRRPEAAGWNRAGNVTRLSRTATRNQARDVAGRPGAAARNRAGKVTGLACGGVAGEFGHGAGAAGNGRCPSALLAGNDRRHDLGRGPCGPRRPDRTGTWHARTRTSTGSTGPSGTGVGYAGTLRATCASATGDRPGAITRLALRRRPSAATPTRAVTRPTGEVRLAISAALAADRSRGGLAVSAGAPSVVGGAVPPGALAGIAGSGGRRVRAVAATGRWPARGCGRHRRSGNGAHAGRRPVGPEAVARTGRGDGAGRRRHRPRGRGDRPGHRHVGRVAGERHDRPGGGRVAMPAGHRRSAASRPARGG</sequence>
<feature type="region of interest" description="Disordered" evidence="1">
    <location>
        <begin position="321"/>
        <end position="354"/>
    </location>
</feature>
<keyword evidence="3" id="KW-1185">Reference proteome</keyword>
<gene>
    <name evidence="2" type="ORF">Ato02nite_095160</name>
</gene>
<dbReference type="EMBL" id="BOQN01000156">
    <property type="protein sequence ID" value="GIM97723.1"/>
    <property type="molecule type" value="Genomic_DNA"/>
</dbReference>
<organism evidence="2 3">
    <name type="scientific">Paractinoplanes toevensis</name>
    <dbReference type="NCBI Taxonomy" id="571911"/>
    <lineage>
        <taxon>Bacteria</taxon>
        <taxon>Bacillati</taxon>
        <taxon>Actinomycetota</taxon>
        <taxon>Actinomycetes</taxon>
        <taxon>Micromonosporales</taxon>
        <taxon>Micromonosporaceae</taxon>
        <taxon>Paractinoplanes</taxon>
    </lineage>
</organism>
<evidence type="ECO:0000313" key="3">
    <source>
        <dbReference type="Proteomes" id="UP000677082"/>
    </source>
</evidence>
<protein>
    <submittedName>
        <fullName evidence="2">Uncharacterized protein</fullName>
    </submittedName>
</protein>
<comment type="caution">
    <text evidence="2">The sequence shown here is derived from an EMBL/GenBank/DDBJ whole genome shotgun (WGS) entry which is preliminary data.</text>
</comment>
<dbReference type="AlphaFoldDB" id="A0A920BR05"/>
<name>A0A920BR05_9ACTN</name>
<evidence type="ECO:0000313" key="2">
    <source>
        <dbReference type="EMBL" id="GIM97723.1"/>
    </source>
</evidence>
<feature type="compositionally biased region" description="Polar residues" evidence="1">
    <location>
        <begin position="322"/>
        <end position="341"/>
    </location>
</feature>
<feature type="region of interest" description="Disordered" evidence="1">
    <location>
        <begin position="450"/>
        <end position="489"/>
    </location>
</feature>
<feature type="region of interest" description="Disordered" evidence="1">
    <location>
        <begin position="593"/>
        <end position="680"/>
    </location>
</feature>
<dbReference type="Proteomes" id="UP000677082">
    <property type="component" value="Unassembled WGS sequence"/>
</dbReference>
<feature type="region of interest" description="Disordered" evidence="1">
    <location>
        <begin position="272"/>
        <end position="304"/>
    </location>
</feature>
<reference evidence="2 3" key="1">
    <citation type="submission" date="2021-03" db="EMBL/GenBank/DDBJ databases">
        <title>Whole genome shotgun sequence of Actinoplanes toevensis NBRC 105298.</title>
        <authorList>
            <person name="Komaki H."/>
            <person name="Tamura T."/>
        </authorList>
    </citation>
    <scope>NUCLEOTIDE SEQUENCE [LARGE SCALE GENOMIC DNA]</scope>
    <source>
        <strain evidence="2 3">NBRC 105298</strain>
    </source>
</reference>
<proteinExistence type="predicted"/>
<evidence type="ECO:0000256" key="1">
    <source>
        <dbReference type="SAM" id="MobiDB-lite"/>
    </source>
</evidence>